<dbReference type="PANTHER" id="PTHR21028">
    <property type="entry name" value="SI:CH211-156B7.4"/>
    <property type="match status" value="1"/>
</dbReference>
<dbReference type="InterPro" id="IPR033469">
    <property type="entry name" value="CYTH-like_dom_sf"/>
</dbReference>
<protein>
    <submittedName>
        <fullName evidence="2">Class IV adenylate cyclase</fullName>
    </submittedName>
</protein>
<proteinExistence type="predicted"/>
<dbReference type="InterPro" id="IPR023577">
    <property type="entry name" value="CYTH_domain"/>
</dbReference>
<name>A0A2M7EB75_9BACT</name>
<sequence length="191" mass="22746">MNNIEIEIQVNIENSKPLIEFLEKNAEFKLEEHQIDEYFSPAHRDFVAVRPVNEWLRLRNSNGKYSINYKNWHREKDGKSHYCDEYETEIKNFAQFKNILNILNFKSLVKVDKVRKIWTYKNYEIAVDSVKGLGDFVEIEYIGKNEKVNPREITGEMIKFLKNIGCGKIKRNYVGYPFQLLFPSEVKLEEQ</sequence>
<evidence type="ECO:0000313" key="3">
    <source>
        <dbReference type="Proteomes" id="UP000230766"/>
    </source>
</evidence>
<dbReference type="Pfam" id="PF01928">
    <property type="entry name" value="CYTH"/>
    <property type="match status" value="1"/>
</dbReference>
<dbReference type="PANTHER" id="PTHR21028:SF2">
    <property type="entry name" value="CYTH DOMAIN-CONTAINING PROTEIN"/>
    <property type="match status" value="1"/>
</dbReference>
<dbReference type="PROSITE" id="PS51707">
    <property type="entry name" value="CYTH"/>
    <property type="match status" value="1"/>
</dbReference>
<organism evidence="2 3">
    <name type="scientific">Candidatus Nealsonbacteria bacterium CG01_land_8_20_14_3_00_12</name>
    <dbReference type="NCBI Taxonomy" id="1974697"/>
    <lineage>
        <taxon>Bacteria</taxon>
        <taxon>Candidatus Nealsoniibacteriota</taxon>
    </lineage>
</organism>
<reference evidence="3" key="1">
    <citation type="submission" date="2017-09" db="EMBL/GenBank/DDBJ databases">
        <title>Depth-based differentiation of microbial function through sediment-hosted aquifers and enrichment of novel symbionts in the deep terrestrial subsurface.</title>
        <authorList>
            <person name="Probst A.J."/>
            <person name="Ladd B."/>
            <person name="Jarett J.K."/>
            <person name="Geller-Mcgrath D.E."/>
            <person name="Sieber C.M.K."/>
            <person name="Emerson J.B."/>
            <person name="Anantharaman K."/>
            <person name="Thomas B.C."/>
            <person name="Malmstrom R."/>
            <person name="Stieglmeier M."/>
            <person name="Klingl A."/>
            <person name="Woyke T."/>
            <person name="Ryan C.M."/>
            <person name="Banfield J.F."/>
        </authorList>
    </citation>
    <scope>NUCLEOTIDE SEQUENCE [LARGE SCALE GENOMIC DNA]</scope>
</reference>
<dbReference type="SUPFAM" id="SSF55154">
    <property type="entry name" value="CYTH-like phosphatases"/>
    <property type="match status" value="1"/>
</dbReference>
<gene>
    <name evidence="2" type="primary">cyaB</name>
    <name evidence="2" type="ORF">COS09_01910</name>
</gene>
<dbReference type="Gene3D" id="2.40.320.10">
    <property type="entry name" value="Hypothetical Protein Pfu-838710-001"/>
    <property type="match status" value="1"/>
</dbReference>
<evidence type="ECO:0000259" key="1">
    <source>
        <dbReference type="PROSITE" id="PS51707"/>
    </source>
</evidence>
<dbReference type="NCBIfam" id="TIGR00318">
    <property type="entry name" value="cyaB"/>
    <property type="match status" value="1"/>
</dbReference>
<dbReference type="Proteomes" id="UP000230766">
    <property type="component" value="Unassembled WGS sequence"/>
</dbReference>
<dbReference type="InterPro" id="IPR008173">
    <property type="entry name" value="Adenylyl_cyclase_CyaB"/>
</dbReference>
<feature type="domain" description="CYTH" evidence="1">
    <location>
        <begin position="3"/>
        <end position="179"/>
    </location>
</feature>
<evidence type="ECO:0000313" key="2">
    <source>
        <dbReference type="EMBL" id="PIV64987.1"/>
    </source>
</evidence>
<dbReference type="CDD" id="cd07890">
    <property type="entry name" value="CYTH-like_AC_IV-like"/>
    <property type="match status" value="1"/>
</dbReference>
<comment type="caution">
    <text evidence="2">The sequence shown here is derived from an EMBL/GenBank/DDBJ whole genome shotgun (WGS) entry which is preliminary data.</text>
</comment>
<dbReference type="AlphaFoldDB" id="A0A2M7EB75"/>
<accession>A0A2M7EB75</accession>
<dbReference type="EMBL" id="PETJ01000053">
    <property type="protein sequence ID" value="PIV64987.1"/>
    <property type="molecule type" value="Genomic_DNA"/>
</dbReference>